<reference evidence="7 8" key="2">
    <citation type="submission" date="2018-11" db="EMBL/GenBank/DDBJ databases">
        <authorList>
            <consortium name="Pathogen Informatics"/>
        </authorList>
    </citation>
    <scope>NUCLEOTIDE SEQUENCE [LARGE SCALE GENOMIC DNA]</scope>
    <source>
        <strain evidence="7 8">MHpl1</strain>
    </source>
</reference>
<dbReference type="InterPro" id="IPR053031">
    <property type="entry name" value="Cuticle_assoc_protein"/>
</dbReference>
<feature type="domain" description="BED-type" evidence="6">
    <location>
        <begin position="261"/>
        <end position="310"/>
    </location>
</feature>
<dbReference type="InterPro" id="IPR003656">
    <property type="entry name" value="Znf_BED"/>
</dbReference>
<organism evidence="9">
    <name type="scientific">Haemonchus placei</name>
    <name type="common">Barber's pole worm</name>
    <dbReference type="NCBI Taxonomy" id="6290"/>
    <lineage>
        <taxon>Eukaryota</taxon>
        <taxon>Metazoa</taxon>
        <taxon>Ecdysozoa</taxon>
        <taxon>Nematoda</taxon>
        <taxon>Chromadorea</taxon>
        <taxon>Rhabditida</taxon>
        <taxon>Rhabditina</taxon>
        <taxon>Rhabditomorpha</taxon>
        <taxon>Strongyloidea</taxon>
        <taxon>Trichostrongylidae</taxon>
        <taxon>Haemonchus</taxon>
    </lineage>
</organism>
<dbReference type="AlphaFoldDB" id="A0A0N4WC38"/>
<dbReference type="SMART" id="SM00614">
    <property type="entry name" value="ZnF_BED"/>
    <property type="match status" value="2"/>
</dbReference>
<evidence type="ECO:0000256" key="1">
    <source>
        <dbReference type="ARBA" id="ARBA00022723"/>
    </source>
</evidence>
<feature type="compositionally biased region" description="Basic residues" evidence="5">
    <location>
        <begin position="113"/>
        <end position="123"/>
    </location>
</feature>
<reference evidence="9" key="1">
    <citation type="submission" date="2017-02" db="UniProtKB">
        <authorList>
            <consortium name="WormBaseParasite"/>
        </authorList>
    </citation>
    <scope>IDENTIFICATION</scope>
</reference>
<evidence type="ECO:0000313" key="7">
    <source>
        <dbReference type="EMBL" id="VDO33692.1"/>
    </source>
</evidence>
<evidence type="ECO:0000313" key="8">
    <source>
        <dbReference type="Proteomes" id="UP000268014"/>
    </source>
</evidence>
<name>A0A0N4WC38_HAEPC</name>
<evidence type="ECO:0000256" key="5">
    <source>
        <dbReference type="SAM" id="MobiDB-lite"/>
    </source>
</evidence>
<dbReference type="InterPro" id="IPR036236">
    <property type="entry name" value="Znf_C2H2_sf"/>
</dbReference>
<dbReference type="PROSITE" id="PS50808">
    <property type="entry name" value="ZF_BED"/>
    <property type="match status" value="2"/>
</dbReference>
<dbReference type="GO" id="GO:0008270">
    <property type="term" value="F:zinc ion binding"/>
    <property type="evidence" value="ECO:0007669"/>
    <property type="project" value="UniProtKB-KW"/>
</dbReference>
<dbReference type="Proteomes" id="UP000268014">
    <property type="component" value="Unassembled WGS sequence"/>
</dbReference>
<protein>
    <submittedName>
        <fullName evidence="9">BED-type domain-containing protein</fullName>
    </submittedName>
</protein>
<dbReference type="OrthoDB" id="5833822at2759"/>
<keyword evidence="2 4" id="KW-0863">Zinc-finger</keyword>
<keyword evidence="8" id="KW-1185">Reference proteome</keyword>
<feature type="region of interest" description="Disordered" evidence="5">
    <location>
        <begin position="102"/>
        <end position="126"/>
    </location>
</feature>
<evidence type="ECO:0000256" key="2">
    <source>
        <dbReference type="ARBA" id="ARBA00022771"/>
    </source>
</evidence>
<dbReference type="STRING" id="6290.A0A0N4WC38"/>
<dbReference type="GO" id="GO:0006357">
    <property type="term" value="P:regulation of transcription by RNA polymerase II"/>
    <property type="evidence" value="ECO:0007669"/>
    <property type="project" value="TreeGrafter"/>
</dbReference>
<dbReference type="WBParaSite" id="HPLM_0000804801-mRNA-1">
    <property type="protein sequence ID" value="HPLM_0000804801-mRNA-1"/>
    <property type="gene ID" value="HPLM_0000804801"/>
</dbReference>
<evidence type="ECO:0000256" key="3">
    <source>
        <dbReference type="ARBA" id="ARBA00022833"/>
    </source>
</evidence>
<dbReference type="GO" id="GO:1990837">
    <property type="term" value="F:sequence-specific double-stranded DNA binding"/>
    <property type="evidence" value="ECO:0007669"/>
    <property type="project" value="TreeGrafter"/>
</dbReference>
<dbReference type="PANTHER" id="PTHR34396:SF25">
    <property type="entry name" value="BOUNDARY ELEMENT ASSOCIATED FACTOR"/>
    <property type="match status" value="1"/>
</dbReference>
<evidence type="ECO:0000313" key="9">
    <source>
        <dbReference type="WBParaSite" id="HPLM_0000804801-mRNA-1"/>
    </source>
</evidence>
<keyword evidence="3" id="KW-0862">Zinc</keyword>
<dbReference type="EMBL" id="UZAF01016772">
    <property type="protein sequence ID" value="VDO33692.1"/>
    <property type="molecule type" value="Genomic_DNA"/>
</dbReference>
<gene>
    <name evidence="7" type="ORF">HPLM_LOCUS8040</name>
</gene>
<dbReference type="SUPFAM" id="SSF57667">
    <property type="entry name" value="beta-beta-alpha zinc fingers"/>
    <property type="match status" value="2"/>
</dbReference>
<feature type="domain" description="BED-type" evidence="6">
    <location>
        <begin position="123"/>
        <end position="172"/>
    </location>
</feature>
<keyword evidence="1" id="KW-0479">Metal-binding</keyword>
<accession>A0A0N4WC38</accession>
<evidence type="ECO:0000259" key="6">
    <source>
        <dbReference type="PROSITE" id="PS50808"/>
    </source>
</evidence>
<sequence length="326" mass="37010">MDTSYLATSYSYEDKDYFEQSVAVLPTPCGFQQPQHGHLYPIVPTSMHPVQGSTHLTGNDHYDNSIALQPSMFYYAAAAAAGPSLSASQEDAPSNLQNKTMIDGLNDGNSQGARKRGTKRGRPTKNPVWTFFRRIDDKSVQCNMCARLVKSACATNMSKHLERHHQNATTVTTPSPVDQVDFNAQKYDQSVVSNYDVHQTPSWNSYSQHMQPLKHVLFYCIPGSKVVVTSYDHYHNMQALQRPLQGVPWNPDRRGAKRNRRTKHPVWELFRRTTDGNAQCILCNVVVRSPCSSNFMGHLNRHHSEHYQDIYNRWLEGRVDMPSLPS</sequence>
<dbReference type="Pfam" id="PF02892">
    <property type="entry name" value="zf-BED"/>
    <property type="match status" value="2"/>
</dbReference>
<evidence type="ECO:0000256" key="4">
    <source>
        <dbReference type="PROSITE-ProRule" id="PRU00027"/>
    </source>
</evidence>
<dbReference type="PANTHER" id="PTHR34396">
    <property type="entry name" value="OS03G0264950 PROTEIN-RELATED"/>
    <property type="match status" value="1"/>
</dbReference>
<dbReference type="GO" id="GO:0005634">
    <property type="term" value="C:nucleus"/>
    <property type="evidence" value="ECO:0007669"/>
    <property type="project" value="TreeGrafter"/>
</dbReference>
<dbReference type="OMA" id="KSVQCNM"/>
<proteinExistence type="predicted"/>